<name>A0A0G4EH51_VITBC</name>
<organism evidence="3 4">
    <name type="scientific">Vitrella brassicaformis (strain CCMP3155)</name>
    <dbReference type="NCBI Taxonomy" id="1169540"/>
    <lineage>
        <taxon>Eukaryota</taxon>
        <taxon>Sar</taxon>
        <taxon>Alveolata</taxon>
        <taxon>Colpodellida</taxon>
        <taxon>Vitrellaceae</taxon>
        <taxon>Vitrella</taxon>
    </lineage>
</organism>
<keyword evidence="1" id="KW-0067">ATP-binding</keyword>
<dbReference type="VEuPathDB" id="CryptoDB:Vbra_3804"/>
<reference evidence="3 4" key="1">
    <citation type="submission" date="2014-11" db="EMBL/GenBank/DDBJ databases">
        <authorList>
            <person name="Zhu J."/>
            <person name="Qi W."/>
            <person name="Song R."/>
        </authorList>
    </citation>
    <scope>NUCLEOTIDE SEQUENCE [LARGE SCALE GENOMIC DNA]</scope>
</reference>
<dbReference type="EMBL" id="CDMY01000239">
    <property type="protein sequence ID" value="CEL95799.1"/>
    <property type="molecule type" value="Genomic_DNA"/>
</dbReference>
<keyword evidence="1" id="KW-0233">DNA recombination</keyword>
<dbReference type="GO" id="GO:0000723">
    <property type="term" value="P:telomere maintenance"/>
    <property type="evidence" value="ECO:0007669"/>
    <property type="project" value="InterPro"/>
</dbReference>
<dbReference type="InParanoid" id="A0A0G4EH51"/>
<comment type="similarity">
    <text evidence="1">Belongs to the helicase family.</text>
</comment>
<accession>A0A0G4EH51</accession>
<dbReference type="PhylomeDB" id="A0A0G4EH51"/>
<keyword evidence="1" id="KW-0547">Nucleotide-binding</keyword>
<evidence type="ECO:0000313" key="3">
    <source>
        <dbReference type="EMBL" id="CEL95799.1"/>
    </source>
</evidence>
<dbReference type="Pfam" id="PF05970">
    <property type="entry name" value="PIF1"/>
    <property type="match status" value="1"/>
</dbReference>
<dbReference type="Gene3D" id="3.40.50.300">
    <property type="entry name" value="P-loop containing nucleotide triphosphate hydrolases"/>
    <property type="match status" value="1"/>
</dbReference>
<keyword evidence="1" id="KW-0378">Hydrolase</keyword>
<dbReference type="EC" id="5.6.2.3" evidence="1"/>
<dbReference type="AlphaFoldDB" id="A0A0G4EH51"/>
<keyword evidence="1" id="KW-0227">DNA damage</keyword>
<dbReference type="GO" id="GO:0005524">
    <property type="term" value="F:ATP binding"/>
    <property type="evidence" value="ECO:0007669"/>
    <property type="project" value="UniProtKB-KW"/>
</dbReference>
<gene>
    <name evidence="3" type="ORF">Vbra_3804</name>
</gene>
<protein>
    <recommendedName>
        <fullName evidence="1">ATP-dependent DNA helicase</fullName>
        <ecNumber evidence="1">5.6.2.3</ecNumber>
    </recommendedName>
</protein>
<keyword evidence="4" id="KW-1185">Reference proteome</keyword>
<sequence>MRKELSFQVLWQQTWYLLVDEYSMLYASLFEKMNARLRELRATEEQHAKHQPPFGNMSILLSGDVKQFGPIGMRLYKTLFDTVVLLEDGMRFKQTESGRRYQAFLERFRNERLTEEDYRWLETRVIGGPGSAIDMTDPKWQTAPIGVWGAELRIPLAMINALCAADKEHKPILLCVADDMDITERSQEKRPSRELHRHLSMISKIKTGNMPQILALIRDQQYLLTCNDATELHINNGSQATFHLAAFSPSAFFSKHTATVSDRPVDIIVATELPLYVFMDVEKADHTPIDGVPLSPSGKPLTPVFPHTDTFTIEIPSRIPASPDEEKLIPKHKYNLRRTQLPIISASALTF</sequence>
<dbReference type="InterPro" id="IPR027417">
    <property type="entry name" value="P-loop_NTPase"/>
</dbReference>
<evidence type="ECO:0000259" key="2">
    <source>
        <dbReference type="Pfam" id="PF05970"/>
    </source>
</evidence>
<dbReference type="Proteomes" id="UP000041254">
    <property type="component" value="Unassembled WGS sequence"/>
</dbReference>
<feature type="domain" description="DNA helicase Pif1-like DEAD-box helicase" evidence="2">
    <location>
        <begin position="3"/>
        <end position="72"/>
    </location>
</feature>
<comment type="cofactor">
    <cofactor evidence="1">
        <name>Mg(2+)</name>
        <dbReference type="ChEBI" id="CHEBI:18420"/>
    </cofactor>
</comment>
<dbReference type="GO" id="GO:0006281">
    <property type="term" value="P:DNA repair"/>
    <property type="evidence" value="ECO:0007669"/>
    <property type="project" value="UniProtKB-KW"/>
</dbReference>
<keyword evidence="1" id="KW-0347">Helicase</keyword>
<proteinExistence type="inferred from homology"/>
<dbReference type="GO" id="GO:0043139">
    <property type="term" value="F:5'-3' DNA helicase activity"/>
    <property type="evidence" value="ECO:0007669"/>
    <property type="project" value="UniProtKB-EC"/>
</dbReference>
<comment type="catalytic activity">
    <reaction evidence="1">
        <text>ATP + H2O = ADP + phosphate + H(+)</text>
        <dbReference type="Rhea" id="RHEA:13065"/>
        <dbReference type="ChEBI" id="CHEBI:15377"/>
        <dbReference type="ChEBI" id="CHEBI:15378"/>
        <dbReference type="ChEBI" id="CHEBI:30616"/>
        <dbReference type="ChEBI" id="CHEBI:43474"/>
        <dbReference type="ChEBI" id="CHEBI:456216"/>
        <dbReference type="EC" id="5.6.2.3"/>
    </reaction>
</comment>
<dbReference type="OrthoDB" id="416437at2759"/>
<dbReference type="GO" id="GO:0016887">
    <property type="term" value="F:ATP hydrolysis activity"/>
    <property type="evidence" value="ECO:0007669"/>
    <property type="project" value="RHEA"/>
</dbReference>
<evidence type="ECO:0000313" key="4">
    <source>
        <dbReference type="Proteomes" id="UP000041254"/>
    </source>
</evidence>
<dbReference type="GO" id="GO:0006310">
    <property type="term" value="P:DNA recombination"/>
    <property type="evidence" value="ECO:0007669"/>
    <property type="project" value="UniProtKB-KW"/>
</dbReference>
<keyword evidence="1" id="KW-0234">DNA repair</keyword>
<evidence type="ECO:0000256" key="1">
    <source>
        <dbReference type="RuleBase" id="RU363044"/>
    </source>
</evidence>
<dbReference type="InterPro" id="IPR010285">
    <property type="entry name" value="DNA_helicase_pif1-like_DEAD"/>
</dbReference>
<dbReference type="STRING" id="1169540.A0A0G4EH51"/>